<accession>A0ABY6M9R5</accession>
<proteinExistence type="predicted"/>
<gene>
    <name evidence="1" type="ORF">LP092_01325</name>
</gene>
<dbReference type="Proteomes" id="UP001163632">
    <property type="component" value="Chromosome"/>
</dbReference>
<organism evidence="1 2">
    <name type="scientific">Moraxella bovis</name>
    <dbReference type="NCBI Taxonomy" id="476"/>
    <lineage>
        <taxon>Bacteria</taxon>
        <taxon>Pseudomonadati</taxon>
        <taxon>Pseudomonadota</taxon>
        <taxon>Gammaproteobacteria</taxon>
        <taxon>Moraxellales</taxon>
        <taxon>Moraxellaceae</taxon>
        <taxon>Moraxella</taxon>
    </lineage>
</organism>
<dbReference type="EMBL" id="CP087830">
    <property type="protein sequence ID" value="UZA03436.1"/>
    <property type="molecule type" value="Genomic_DNA"/>
</dbReference>
<reference evidence="1" key="1">
    <citation type="journal article" date="2022" name="BMC Microbiol.">
        <title>Whole genome sequencing of Moraxella bovis strains from North America reveals two genotypes with different genetic determinants.</title>
        <authorList>
            <person name="Wynn E.L."/>
            <person name="Hille M.M."/>
            <person name="Loy J.D."/>
            <person name="Schuller G."/>
            <person name="Kuhn K.L."/>
            <person name="Dickey A.M."/>
            <person name="Bono J.L."/>
            <person name="Clawson M.L."/>
        </authorList>
    </citation>
    <scope>NUCLEOTIDE SEQUENCE</scope>
    <source>
        <strain evidence="1">SAM102599</strain>
    </source>
</reference>
<evidence type="ECO:0000313" key="1">
    <source>
        <dbReference type="EMBL" id="UZA03436.1"/>
    </source>
</evidence>
<dbReference type="GeneID" id="77189730"/>
<keyword evidence="2" id="KW-1185">Reference proteome</keyword>
<name>A0ABY6M9R5_MORBO</name>
<evidence type="ECO:0000313" key="2">
    <source>
        <dbReference type="Proteomes" id="UP001163632"/>
    </source>
</evidence>
<protein>
    <submittedName>
        <fullName evidence="1">Uncharacterized protein</fullName>
    </submittedName>
</protein>
<sequence>MVRVWFQAAQNAKLLSEQNKVSTDADGKLVLADADFNGSSQGQSGYDAGMNANKDGSLDNPALSAVKGYVDNTTGQAVYLRDPAVAGFSYQTFGQVFDGSNQSQGYVSVGQSTSLADTATVKATYQGVAMGTYDKRSEVVSDMSAELNWGTNAKTLSVTTTNSHIANANSLKGYTGISKDAVLTLPKT</sequence>
<dbReference type="RefSeq" id="WP_078275284.1">
    <property type="nucleotide sequence ID" value="NZ_CP030241.1"/>
</dbReference>